<keyword evidence="1" id="KW-0812">Transmembrane</keyword>
<evidence type="ECO:0000313" key="3">
    <source>
        <dbReference type="Proteomes" id="UP000095333"/>
    </source>
</evidence>
<feature type="transmembrane region" description="Helical" evidence="1">
    <location>
        <begin position="72"/>
        <end position="94"/>
    </location>
</feature>
<feature type="transmembrane region" description="Helical" evidence="1">
    <location>
        <begin position="161"/>
        <end position="184"/>
    </location>
</feature>
<keyword evidence="1" id="KW-1133">Transmembrane helix</keyword>
<feature type="transmembrane region" description="Helical" evidence="1">
    <location>
        <begin position="196"/>
        <end position="220"/>
    </location>
</feature>
<keyword evidence="1" id="KW-0472">Membrane</keyword>
<dbReference type="AlphaFoldDB" id="A0A173ZIM3"/>
<proteinExistence type="predicted"/>
<accession>A0A173ZIM3</accession>
<dbReference type="Proteomes" id="UP000095333">
    <property type="component" value="Unassembled WGS sequence"/>
</dbReference>
<protein>
    <recommendedName>
        <fullName evidence="4">Yip1 domain-containing protein</fullName>
    </recommendedName>
</protein>
<dbReference type="RefSeq" id="WP_004319400.1">
    <property type="nucleotide sequence ID" value="NZ_CAXTQT010000039.1"/>
</dbReference>
<organism evidence="2 3">
    <name type="scientific">Phocaeicola vulgatus</name>
    <name type="common">Bacteroides vulgatus</name>
    <dbReference type="NCBI Taxonomy" id="821"/>
    <lineage>
        <taxon>Bacteria</taxon>
        <taxon>Pseudomonadati</taxon>
        <taxon>Bacteroidota</taxon>
        <taxon>Bacteroidia</taxon>
        <taxon>Bacteroidales</taxon>
        <taxon>Bacteroidaceae</taxon>
        <taxon>Phocaeicola</taxon>
    </lineage>
</organism>
<dbReference type="EMBL" id="CYZI01000002">
    <property type="protein sequence ID" value="CUN75633.1"/>
    <property type="molecule type" value="Genomic_DNA"/>
</dbReference>
<evidence type="ECO:0000256" key="1">
    <source>
        <dbReference type="SAM" id="Phobius"/>
    </source>
</evidence>
<gene>
    <name evidence="2" type="ORF">ERS852457_00785</name>
</gene>
<sequence length="221" mass="25962">MKNKITILGNLIFDNWFLFVINTLIYIYSLYLELKYIFVDDFYRLSVYKRYGNEEEFLKFLSSERSLDFLNYLWMPIHVIGIALFTTICIFLGFNIMGIRLAFNKAFKYSLQASIVFSFNYLLLTLLKILGVVTYNYNTVDDVYFVQSLGRLFTRFNWPDWAYGILGRISIVEFLFYFVLSIIIAKSIKINFKTSLYKTGISYGIGLCFLGIITTFIGFII</sequence>
<evidence type="ECO:0000313" key="2">
    <source>
        <dbReference type="EMBL" id="CUN75633.1"/>
    </source>
</evidence>
<feature type="transmembrane region" description="Helical" evidence="1">
    <location>
        <begin position="12"/>
        <end position="31"/>
    </location>
</feature>
<reference evidence="2 3" key="1">
    <citation type="submission" date="2015-09" db="EMBL/GenBank/DDBJ databases">
        <authorList>
            <consortium name="Pathogen Informatics"/>
        </authorList>
    </citation>
    <scope>NUCLEOTIDE SEQUENCE [LARGE SCALE GENOMIC DNA]</scope>
    <source>
        <strain evidence="2 3">2789STDY5834842</strain>
    </source>
</reference>
<feature type="transmembrane region" description="Helical" evidence="1">
    <location>
        <begin position="115"/>
        <end position="137"/>
    </location>
</feature>
<name>A0A173ZIM3_PHOVU</name>
<evidence type="ECO:0008006" key="4">
    <source>
        <dbReference type="Google" id="ProtNLM"/>
    </source>
</evidence>